<accession>A0A0D5Y2Y8</accession>
<evidence type="ECO:0000313" key="2">
    <source>
        <dbReference type="Proteomes" id="UP000032748"/>
    </source>
</evidence>
<sequence length="97" mass="10756">MDYEILQTTAFARWHTTLRDLRARIAIARRLERAAAGNLGDVKNLGGGLMEMRVNTGAGYRLYFTLRGCTLIVLLLGGDKSTQPADIDQARALAKEY</sequence>
<dbReference type="RefSeq" id="WP_044462369.1">
    <property type="nucleotide sequence ID" value="NZ_CP011110.1"/>
</dbReference>
<gene>
    <name evidence="1" type="ORF">PCL1606_39060</name>
</gene>
<proteinExistence type="predicted"/>
<name>A0A0D5Y2Y8_9PSED</name>
<dbReference type="InterPro" id="IPR014056">
    <property type="entry name" value="TypeIITA-like_toxin_pred"/>
</dbReference>
<reference evidence="1 2" key="1">
    <citation type="journal article" date="2015" name="Mol. Plant Microbe Interact.">
        <title>Comparative Genomic Analysis of Pseudomonas chlororaphis PCL1606 Reveals New Insight into Antifungal Compounds Involved in Biocontrol.</title>
        <authorList>
            <person name="Calderon C.E."/>
            <person name="Ramos C."/>
            <person name="de Vicente A."/>
            <person name="Cazorla F.M."/>
        </authorList>
    </citation>
    <scope>NUCLEOTIDE SEQUENCE [LARGE SCALE GENOMIC DNA]</scope>
    <source>
        <strain evidence="1 2">PCL1606</strain>
    </source>
</reference>
<dbReference type="PATRIC" id="fig|587753.10.peg.3898"/>
<protein>
    <submittedName>
        <fullName evidence="1">Addiction module protein</fullName>
    </submittedName>
</protein>
<dbReference type="PANTHER" id="PTHR41791">
    <property type="entry name" value="SSL7039 PROTEIN"/>
    <property type="match status" value="1"/>
</dbReference>
<dbReference type="PANTHER" id="PTHR41791:SF1">
    <property type="entry name" value="SSL7039 PROTEIN"/>
    <property type="match status" value="1"/>
</dbReference>
<dbReference type="NCBIfam" id="TIGR02683">
    <property type="entry name" value="upstrm_HI1419"/>
    <property type="match status" value="1"/>
</dbReference>
<dbReference type="KEGG" id="pcz:PCL1606_39060"/>
<dbReference type="AlphaFoldDB" id="A0A0D5Y2Y8"/>
<dbReference type="Proteomes" id="UP000032748">
    <property type="component" value="Chromosome"/>
</dbReference>
<dbReference type="PIRSF" id="PIRSF028744">
    <property type="entry name" value="Addict_mod_HI1419"/>
    <property type="match status" value="1"/>
</dbReference>
<dbReference type="OrthoDB" id="9800258at2"/>
<evidence type="ECO:0000313" key="1">
    <source>
        <dbReference type="EMBL" id="AKA25357.1"/>
    </source>
</evidence>
<organism evidence="1 2">
    <name type="scientific">Pseudomonas chlororaphis</name>
    <dbReference type="NCBI Taxonomy" id="587753"/>
    <lineage>
        <taxon>Bacteria</taxon>
        <taxon>Pseudomonadati</taxon>
        <taxon>Pseudomonadota</taxon>
        <taxon>Gammaproteobacteria</taxon>
        <taxon>Pseudomonadales</taxon>
        <taxon>Pseudomonadaceae</taxon>
        <taxon>Pseudomonas</taxon>
    </lineage>
</organism>
<dbReference type="EMBL" id="CP011110">
    <property type="protein sequence ID" value="AKA25357.1"/>
    <property type="molecule type" value="Genomic_DNA"/>
</dbReference>